<sequence>MMSKTKMQAALTTLTRLLEENKLTAGMSVIIHGDHLILRRSEVIEQGTKSVNVDLVRLTRLNASRYGLSVRRHNGRWERMPFSGSIKEMVSVMQTFMQHLVAPR</sequence>
<evidence type="ECO:0000313" key="2">
    <source>
        <dbReference type="Proteomes" id="UP000777784"/>
    </source>
</evidence>
<dbReference type="Proteomes" id="UP000777784">
    <property type="component" value="Unassembled WGS sequence"/>
</dbReference>
<dbReference type="AlphaFoldDB" id="A0A948RRN3"/>
<proteinExistence type="predicted"/>
<gene>
    <name evidence="1" type="ORF">KJ970_02330</name>
</gene>
<name>A0A948RRN3_UNCEI</name>
<organism evidence="1 2">
    <name type="scientific">Eiseniibacteriota bacterium</name>
    <dbReference type="NCBI Taxonomy" id="2212470"/>
    <lineage>
        <taxon>Bacteria</taxon>
        <taxon>Candidatus Eiseniibacteriota</taxon>
    </lineage>
</organism>
<evidence type="ECO:0000313" key="1">
    <source>
        <dbReference type="EMBL" id="MBU2689735.1"/>
    </source>
</evidence>
<accession>A0A948RRN3</accession>
<reference evidence="1" key="1">
    <citation type="submission" date="2021-05" db="EMBL/GenBank/DDBJ databases">
        <title>Energy efficiency and biological interactions define the core microbiome of deep oligotrophic groundwater.</title>
        <authorList>
            <person name="Mehrshad M."/>
            <person name="Lopez-Fernandez M."/>
            <person name="Bell E."/>
            <person name="Bernier-Latmani R."/>
            <person name="Bertilsson S."/>
            <person name="Dopson M."/>
        </authorList>
    </citation>
    <scope>NUCLEOTIDE SEQUENCE</scope>
    <source>
        <strain evidence="1">Modern_marine.mb.64</strain>
    </source>
</reference>
<comment type="caution">
    <text evidence="1">The sequence shown here is derived from an EMBL/GenBank/DDBJ whole genome shotgun (WGS) entry which is preliminary data.</text>
</comment>
<protein>
    <submittedName>
        <fullName evidence="1">Uncharacterized protein</fullName>
    </submittedName>
</protein>
<dbReference type="EMBL" id="JAHJDP010000014">
    <property type="protein sequence ID" value="MBU2689735.1"/>
    <property type="molecule type" value="Genomic_DNA"/>
</dbReference>